<dbReference type="PANTHER" id="PTHR43877:SF2">
    <property type="entry name" value="AMINOALKYLPHOSPHONATE N-ACETYLTRANSFERASE-RELATED"/>
    <property type="match status" value="1"/>
</dbReference>
<dbReference type="Proteomes" id="UP001181355">
    <property type="component" value="Chromosome"/>
</dbReference>
<dbReference type="RefSeq" id="WP_309482058.1">
    <property type="nucleotide sequence ID" value="NZ_CP133720.1"/>
</dbReference>
<keyword evidence="1 4" id="KW-0808">Transferase</keyword>
<dbReference type="InterPro" id="IPR050832">
    <property type="entry name" value="Bact_Acetyltransf"/>
</dbReference>
<dbReference type="CDD" id="cd04301">
    <property type="entry name" value="NAT_SF"/>
    <property type="match status" value="1"/>
</dbReference>
<proteinExistence type="predicted"/>
<dbReference type="InterPro" id="IPR000182">
    <property type="entry name" value="GNAT_dom"/>
</dbReference>
<keyword evidence="2 4" id="KW-0012">Acyltransferase</keyword>
<dbReference type="PANTHER" id="PTHR43877">
    <property type="entry name" value="AMINOALKYLPHOSPHONATE N-ACETYLTRANSFERASE-RELATED-RELATED"/>
    <property type="match status" value="1"/>
</dbReference>
<reference evidence="4" key="1">
    <citation type="submission" date="2023-09" db="EMBL/GenBank/DDBJ databases">
        <title>Undibacterium sp. 20NA77.5 isolated from freshwater.</title>
        <authorList>
            <person name="Le V."/>
            <person name="Ko S.-R."/>
            <person name="Ahn C.-Y."/>
            <person name="Oh H.-M."/>
        </authorList>
    </citation>
    <scope>NUCLEOTIDE SEQUENCE</scope>
    <source>
        <strain evidence="4">20NA77.5</strain>
    </source>
</reference>
<dbReference type="PROSITE" id="PS51186">
    <property type="entry name" value="GNAT"/>
    <property type="match status" value="1"/>
</dbReference>
<dbReference type="EMBL" id="CP133720">
    <property type="protein sequence ID" value="WMW80566.1"/>
    <property type="molecule type" value="Genomic_DNA"/>
</dbReference>
<dbReference type="GO" id="GO:0016746">
    <property type="term" value="F:acyltransferase activity"/>
    <property type="evidence" value="ECO:0007669"/>
    <property type="project" value="UniProtKB-KW"/>
</dbReference>
<gene>
    <name evidence="4" type="ORF">RF679_18290</name>
</gene>
<dbReference type="Pfam" id="PF13673">
    <property type="entry name" value="Acetyltransf_10"/>
    <property type="match status" value="1"/>
</dbReference>
<organism evidence="4 5">
    <name type="scientific">Undibacterium cyanobacteriorum</name>
    <dbReference type="NCBI Taxonomy" id="3073561"/>
    <lineage>
        <taxon>Bacteria</taxon>
        <taxon>Pseudomonadati</taxon>
        <taxon>Pseudomonadota</taxon>
        <taxon>Betaproteobacteria</taxon>
        <taxon>Burkholderiales</taxon>
        <taxon>Oxalobacteraceae</taxon>
        <taxon>Undibacterium</taxon>
    </lineage>
</organism>
<dbReference type="InterPro" id="IPR016181">
    <property type="entry name" value="Acyl_CoA_acyltransferase"/>
</dbReference>
<sequence length="162" mass="18584">MFTIRRATLQDAKNISHLVRTLLPFFTIHADGRGAEPFLETVSIDGMSKILQSEDFRYFVAEAKDAQDQHSLAGVVALRRLNDRFSHVYHWFVAPAFHGQGLGRQLWQFILDDAIQTSDPERLTVNASVFAHPLYRQFGFVDTAERQEQHGLAFIPMELKIR</sequence>
<evidence type="ECO:0000313" key="5">
    <source>
        <dbReference type="Proteomes" id="UP001181355"/>
    </source>
</evidence>
<evidence type="ECO:0000259" key="3">
    <source>
        <dbReference type="PROSITE" id="PS51186"/>
    </source>
</evidence>
<dbReference type="SUPFAM" id="SSF55729">
    <property type="entry name" value="Acyl-CoA N-acyltransferases (Nat)"/>
    <property type="match status" value="1"/>
</dbReference>
<evidence type="ECO:0000256" key="2">
    <source>
        <dbReference type="ARBA" id="ARBA00023315"/>
    </source>
</evidence>
<accession>A0ABY9RHY5</accession>
<keyword evidence="5" id="KW-1185">Reference proteome</keyword>
<dbReference type="Gene3D" id="3.40.630.30">
    <property type="match status" value="1"/>
</dbReference>
<feature type="domain" description="N-acetyltransferase" evidence="3">
    <location>
        <begin position="2"/>
        <end position="162"/>
    </location>
</feature>
<name>A0ABY9RHY5_9BURK</name>
<dbReference type="EC" id="2.3.1.-" evidence="4"/>
<evidence type="ECO:0000313" key="4">
    <source>
        <dbReference type="EMBL" id="WMW80566.1"/>
    </source>
</evidence>
<protein>
    <submittedName>
        <fullName evidence="4">GNAT family N-acetyltransferase</fullName>
        <ecNumber evidence="4">2.3.1.-</ecNumber>
    </submittedName>
</protein>
<evidence type="ECO:0000256" key="1">
    <source>
        <dbReference type="ARBA" id="ARBA00022679"/>
    </source>
</evidence>